<feature type="domain" description="Transposase IS116/IS110/IS902 C-terminal" evidence="1">
    <location>
        <begin position="6"/>
        <end position="48"/>
    </location>
</feature>
<dbReference type="GO" id="GO:0003677">
    <property type="term" value="F:DNA binding"/>
    <property type="evidence" value="ECO:0007669"/>
    <property type="project" value="InterPro"/>
</dbReference>
<sequence>MISAPLAYAGNVKRFKNVHQIFSWMRLTPCQNSCSGNMKLRGITKNENIDCRNKRSSYEKQFYGGKTFVIQ</sequence>
<dbReference type="InterPro" id="IPR003346">
    <property type="entry name" value="Transposase_20"/>
</dbReference>
<comment type="caution">
    <text evidence="2">The sequence shown here is derived from an EMBL/GenBank/DDBJ whole genome shotgun (WGS) entry which is preliminary data.</text>
</comment>
<accession>A0AAJ1J645</accession>
<dbReference type="RefSeq" id="WP_421692462.1">
    <property type="nucleotide sequence ID" value="NZ_JAILSO010000016.1"/>
</dbReference>
<gene>
    <name evidence="2" type="ORF">KKJ01_06510</name>
</gene>
<name>A0AAJ1J645_XENBV</name>
<dbReference type="Pfam" id="PF02371">
    <property type="entry name" value="Transposase_20"/>
    <property type="match status" value="1"/>
</dbReference>
<reference evidence="2" key="1">
    <citation type="submission" date="2021-08" db="EMBL/GenBank/DDBJ databases">
        <authorList>
            <person name="Papudeshi B."/>
            <person name="Bashey-Visser F."/>
        </authorList>
    </citation>
    <scope>NUCLEOTIDE SEQUENCE</scope>
    <source>
        <strain evidence="2">MC_266_E_2016</strain>
    </source>
</reference>
<dbReference type="AlphaFoldDB" id="A0AAJ1J645"/>
<organism evidence="2 3">
    <name type="scientific">Xenorhabdus bovienii</name>
    <name type="common">Xenorhabdus nematophila subsp. bovienii</name>
    <dbReference type="NCBI Taxonomy" id="40576"/>
    <lineage>
        <taxon>Bacteria</taxon>
        <taxon>Pseudomonadati</taxon>
        <taxon>Pseudomonadota</taxon>
        <taxon>Gammaproteobacteria</taxon>
        <taxon>Enterobacterales</taxon>
        <taxon>Morganellaceae</taxon>
        <taxon>Xenorhabdus</taxon>
    </lineage>
</organism>
<dbReference type="GO" id="GO:0006313">
    <property type="term" value="P:DNA transposition"/>
    <property type="evidence" value="ECO:0007669"/>
    <property type="project" value="InterPro"/>
</dbReference>
<dbReference type="Proteomes" id="UP001222434">
    <property type="component" value="Unassembled WGS sequence"/>
</dbReference>
<proteinExistence type="predicted"/>
<dbReference type="GO" id="GO:0004803">
    <property type="term" value="F:transposase activity"/>
    <property type="evidence" value="ECO:0007669"/>
    <property type="project" value="InterPro"/>
</dbReference>
<protein>
    <submittedName>
        <fullName evidence="2">Transposase</fullName>
    </submittedName>
</protein>
<evidence type="ECO:0000313" key="3">
    <source>
        <dbReference type="Proteomes" id="UP001222434"/>
    </source>
</evidence>
<reference evidence="2" key="2">
    <citation type="journal article" date="2022" name="J. Evol. Biol.">
        <title>Pre- and post-association barriers to host switching in sympatric mutualists.</title>
        <authorList>
            <person name="Dinges Z.M."/>
            <person name="Phillips R.K."/>
            <person name="Lively C.M."/>
            <person name="Bashey F."/>
        </authorList>
    </citation>
    <scope>NUCLEOTIDE SEQUENCE</scope>
    <source>
        <strain evidence="2">MC_266_E_2016</strain>
    </source>
</reference>
<dbReference type="EMBL" id="JAILSO010000016">
    <property type="protein sequence ID" value="MDE1477902.1"/>
    <property type="molecule type" value="Genomic_DNA"/>
</dbReference>
<evidence type="ECO:0000313" key="2">
    <source>
        <dbReference type="EMBL" id="MDE1477902.1"/>
    </source>
</evidence>
<evidence type="ECO:0000259" key="1">
    <source>
        <dbReference type="Pfam" id="PF02371"/>
    </source>
</evidence>